<reference evidence="8 9" key="1">
    <citation type="submission" date="2023-04" db="EMBL/GenBank/DDBJ databases">
        <title>A novel bacteria isolated from coastal sediment.</title>
        <authorList>
            <person name="Liu X.-J."/>
            <person name="Du Z.-J."/>
        </authorList>
    </citation>
    <scope>NUCLEOTIDE SEQUENCE [LARGE SCALE GENOMIC DNA]</scope>
    <source>
        <strain evidence="8 9">SDUM461003</strain>
    </source>
</reference>
<keyword evidence="4" id="KW-0233">DNA recombination</keyword>
<dbReference type="InterPro" id="IPR010998">
    <property type="entry name" value="Integrase_recombinase_N"/>
</dbReference>
<dbReference type="EMBL" id="JARXHW010000018">
    <property type="protein sequence ID" value="MDQ8207711.1"/>
    <property type="molecule type" value="Genomic_DNA"/>
</dbReference>
<dbReference type="InterPro" id="IPR002104">
    <property type="entry name" value="Integrase_catalytic"/>
</dbReference>
<dbReference type="Gene3D" id="1.10.150.130">
    <property type="match status" value="1"/>
</dbReference>
<evidence type="ECO:0000256" key="3">
    <source>
        <dbReference type="ARBA" id="ARBA00023125"/>
    </source>
</evidence>
<dbReference type="PROSITE" id="PS51898">
    <property type="entry name" value="TYR_RECOMBINASE"/>
    <property type="match status" value="1"/>
</dbReference>
<feature type="domain" description="Core-binding (CB)" evidence="7">
    <location>
        <begin position="8"/>
        <end position="91"/>
    </location>
</feature>
<protein>
    <submittedName>
        <fullName evidence="8">Integron integrase</fullName>
    </submittedName>
</protein>
<dbReference type="Proteomes" id="UP001225316">
    <property type="component" value="Unassembled WGS sequence"/>
</dbReference>
<dbReference type="PROSITE" id="PS51900">
    <property type="entry name" value="CB"/>
    <property type="match status" value="1"/>
</dbReference>
<evidence type="ECO:0000259" key="6">
    <source>
        <dbReference type="PROSITE" id="PS51898"/>
    </source>
</evidence>
<gene>
    <name evidence="8" type="ORF">QEH52_09335</name>
</gene>
<keyword evidence="9" id="KW-1185">Reference proteome</keyword>
<dbReference type="PANTHER" id="PTHR30349:SF64">
    <property type="entry name" value="PROPHAGE INTEGRASE INTD-RELATED"/>
    <property type="match status" value="1"/>
</dbReference>
<dbReference type="NCBIfam" id="TIGR02249">
    <property type="entry name" value="integrase_gron"/>
    <property type="match status" value="1"/>
</dbReference>
<evidence type="ECO:0000256" key="1">
    <source>
        <dbReference type="ARBA" id="ARBA00008857"/>
    </source>
</evidence>
<dbReference type="InterPro" id="IPR011010">
    <property type="entry name" value="DNA_brk_join_enz"/>
</dbReference>
<keyword evidence="3 5" id="KW-0238">DNA-binding</keyword>
<evidence type="ECO:0000256" key="5">
    <source>
        <dbReference type="PROSITE-ProRule" id="PRU01248"/>
    </source>
</evidence>
<evidence type="ECO:0000259" key="7">
    <source>
        <dbReference type="PROSITE" id="PS51900"/>
    </source>
</evidence>
<dbReference type="Gene3D" id="1.10.443.10">
    <property type="entry name" value="Intergrase catalytic core"/>
    <property type="match status" value="1"/>
</dbReference>
<dbReference type="SUPFAM" id="SSF56349">
    <property type="entry name" value="DNA breaking-rejoining enzymes"/>
    <property type="match status" value="1"/>
</dbReference>
<evidence type="ECO:0000313" key="9">
    <source>
        <dbReference type="Proteomes" id="UP001225316"/>
    </source>
</evidence>
<name>A0ABU1AUE2_9BACT</name>
<dbReference type="Pfam" id="PF00589">
    <property type="entry name" value="Phage_integrase"/>
    <property type="match status" value="1"/>
</dbReference>
<dbReference type="InterPro" id="IPR050090">
    <property type="entry name" value="Tyrosine_recombinase_XerCD"/>
</dbReference>
<dbReference type="InterPro" id="IPR044068">
    <property type="entry name" value="CB"/>
</dbReference>
<feature type="domain" description="Tyr recombinase" evidence="6">
    <location>
        <begin position="109"/>
        <end position="324"/>
    </location>
</feature>
<keyword evidence="2" id="KW-0229">DNA integration</keyword>
<dbReference type="InterPro" id="IPR004107">
    <property type="entry name" value="Integrase_SAM-like_N"/>
</dbReference>
<dbReference type="InterPro" id="IPR011946">
    <property type="entry name" value="Integrase_integron-type"/>
</dbReference>
<evidence type="ECO:0000256" key="2">
    <source>
        <dbReference type="ARBA" id="ARBA00022908"/>
    </source>
</evidence>
<sequence>MQAARLKASEPEWRLQCVRGIRIRDFSYSTEKAYLHWLRRFATYWKTDALESLGENEIKLYLDHLAVKERVSGGTQRLALNALVFYYRDVLKLELGDFSDYKKATGSKRIPVVLSVEEIRRTLACMAPEQALMARLQFGAGLRISELVRLRVKDVDFENQQLIVRGGKGDKDRVTLLPESLIPLLKAQRDRARALYEADRQQRVAGVWLPEALARKFRRAGERWEWFWFWPAAGLAADPRAAGTVRRHHVVAKSYGYAVTVAAREAGIAKRVTSHVLRHSFATLLMRNGTDVCQVQELLGHANLETTRIYLHVEGSKRPNSPADAL</sequence>
<dbReference type="PANTHER" id="PTHR30349">
    <property type="entry name" value="PHAGE INTEGRASE-RELATED"/>
    <property type="match status" value="1"/>
</dbReference>
<comment type="caution">
    <text evidence="8">The sequence shown here is derived from an EMBL/GenBank/DDBJ whole genome shotgun (WGS) entry which is preliminary data.</text>
</comment>
<evidence type="ECO:0000313" key="8">
    <source>
        <dbReference type="EMBL" id="MDQ8207711.1"/>
    </source>
</evidence>
<dbReference type="InterPro" id="IPR013762">
    <property type="entry name" value="Integrase-like_cat_sf"/>
</dbReference>
<organism evidence="8 9">
    <name type="scientific">Thalassobacterium maritimum</name>
    <dbReference type="NCBI Taxonomy" id="3041265"/>
    <lineage>
        <taxon>Bacteria</taxon>
        <taxon>Pseudomonadati</taxon>
        <taxon>Verrucomicrobiota</taxon>
        <taxon>Opitutia</taxon>
        <taxon>Puniceicoccales</taxon>
        <taxon>Coraliomargaritaceae</taxon>
        <taxon>Thalassobacterium</taxon>
    </lineage>
</organism>
<proteinExistence type="inferred from homology"/>
<dbReference type="Pfam" id="PF13495">
    <property type="entry name" value="Phage_int_SAM_4"/>
    <property type="match status" value="1"/>
</dbReference>
<comment type="similarity">
    <text evidence="1">Belongs to the 'phage' integrase family.</text>
</comment>
<evidence type="ECO:0000256" key="4">
    <source>
        <dbReference type="ARBA" id="ARBA00023172"/>
    </source>
</evidence>
<accession>A0ABU1AUE2</accession>